<comment type="caution">
    <text evidence="1">The sequence shown here is derived from an EMBL/GenBank/DDBJ whole genome shotgun (WGS) entry which is preliminary data.</text>
</comment>
<dbReference type="InterPro" id="IPR011050">
    <property type="entry name" value="Pectin_lyase_fold/virulence"/>
</dbReference>
<evidence type="ECO:0000313" key="2">
    <source>
        <dbReference type="Proteomes" id="UP001184614"/>
    </source>
</evidence>
<evidence type="ECO:0000313" key="1">
    <source>
        <dbReference type="EMBL" id="MDR6432039.1"/>
    </source>
</evidence>
<evidence type="ECO:0008006" key="3">
    <source>
        <dbReference type="Google" id="ProtNLM"/>
    </source>
</evidence>
<name>A0ABU1M7L5_9HYPH</name>
<dbReference type="InterPro" id="IPR012334">
    <property type="entry name" value="Pectin_lyas_fold"/>
</dbReference>
<keyword evidence="2" id="KW-1185">Reference proteome</keyword>
<dbReference type="Gene3D" id="2.160.20.10">
    <property type="entry name" value="Single-stranded right-handed beta-helix, Pectin lyase-like"/>
    <property type="match status" value="1"/>
</dbReference>
<proteinExistence type="predicted"/>
<dbReference type="EMBL" id="JAVDQT010000002">
    <property type="protein sequence ID" value="MDR6432039.1"/>
    <property type="molecule type" value="Genomic_DNA"/>
</dbReference>
<reference evidence="1 2" key="1">
    <citation type="submission" date="2023-07" db="EMBL/GenBank/DDBJ databases">
        <title>Sorghum-associated microbial communities from plants grown in Nebraska, USA.</title>
        <authorList>
            <person name="Schachtman D."/>
        </authorList>
    </citation>
    <scope>NUCLEOTIDE SEQUENCE [LARGE SCALE GENOMIC DNA]</scope>
    <source>
        <strain evidence="1 2">DS1730</strain>
    </source>
</reference>
<gene>
    <name evidence="1" type="ORF">J2782_001774</name>
</gene>
<organism evidence="1 2">
    <name type="scientific">Brucella pseudogrignonensis</name>
    <dbReference type="NCBI Taxonomy" id="419475"/>
    <lineage>
        <taxon>Bacteria</taxon>
        <taxon>Pseudomonadati</taxon>
        <taxon>Pseudomonadota</taxon>
        <taxon>Alphaproteobacteria</taxon>
        <taxon>Hyphomicrobiales</taxon>
        <taxon>Brucellaceae</taxon>
        <taxon>Brucella/Ochrobactrum group</taxon>
        <taxon>Brucella</taxon>
    </lineage>
</organism>
<dbReference type="SUPFAM" id="SSF51126">
    <property type="entry name" value="Pectin lyase-like"/>
    <property type="match status" value="1"/>
</dbReference>
<dbReference type="Proteomes" id="UP001184614">
    <property type="component" value="Unassembled WGS sequence"/>
</dbReference>
<accession>A0ABU1M7L5</accession>
<protein>
    <recommendedName>
        <fullName evidence="3">Pectate lyase superfamily protein domain-containing protein</fullName>
    </recommendedName>
</protein>
<sequence>MTARPFDEVFRDFVINGIPASGPYSPYKPDIRDSLNALVAGPFPDNRIIKLNNADEGSANNIVVTAAVDIPAATYQVLYILNVTQENTGPVTVSGAINRALVTNTNRPVEAGYLQSGMALLCIDTGMELRLLSYGDAEAIQEAAEDAAARAEAAANSLNLPTIQPGDAGKSLVVNPDEDGYELGSPSSGAGEYESRAKVEETDIPETANFLRTAGYYAPGDGGGALYKRVATQPTHAGKVQSADGAWWEISKDEHNPLCFGAKADGSQDDAPAILGALQASRLANLPEGKFLISSQILIDNSTMAGETESGPKGFILRGQDARQTIIMAAPALTTRMLHLNYGLDASAHSMHHYSDFSLVGRSKAQKGIQINNAAFLHMDNVTVRGTGIALDMISTLSSSFKDMRLDANNYGVVATKGSGFSYPNALSFENCVFSNNAQLGYSGNSPTHNLNIIRGTVEGNGTQGDDATGGIFLNFEGGIEGAVGANINGVYFEGNGGSADLRLDNLAGSKYVTVIVQGCNFNRTQAAKFVRQNIVAVGRINLVLIGNSFRGYNDYVETSVRPYLFADSLVRVISIGNYIDNAAAGASLLSMGSLGTHRGVVASDGTGTRLPNNWSVAKAGTGVYTITHNLGDVNAYSLVAVSNTDSRRVQRTSKSASSCQVVVENLSSTLTDGGFDFVVTMG</sequence>